<dbReference type="InterPro" id="IPR013785">
    <property type="entry name" value="Aldolase_TIM"/>
</dbReference>
<dbReference type="PANTHER" id="PTHR22893">
    <property type="entry name" value="NADH OXIDOREDUCTASE-RELATED"/>
    <property type="match status" value="1"/>
</dbReference>
<dbReference type="SUPFAM" id="SSF51395">
    <property type="entry name" value="FMN-linked oxidoreductases"/>
    <property type="match status" value="1"/>
</dbReference>
<keyword evidence="3" id="KW-0560">Oxidoreductase</keyword>
<dbReference type="Proteomes" id="UP000282574">
    <property type="component" value="Unassembled WGS sequence"/>
</dbReference>
<comment type="cofactor">
    <cofactor evidence="1">
        <name>FMN</name>
        <dbReference type="ChEBI" id="CHEBI:58210"/>
    </cofactor>
</comment>
<accession>A0AB37UIC8</accession>
<dbReference type="GO" id="GO:0016628">
    <property type="term" value="F:oxidoreductase activity, acting on the CH-CH group of donors, NAD or NADP as acceptor"/>
    <property type="evidence" value="ECO:0007669"/>
    <property type="project" value="UniProtKB-ARBA"/>
</dbReference>
<evidence type="ECO:0000313" key="5">
    <source>
        <dbReference type="EMBL" id="RUT11138.1"/>
    </source>
</evidence>
<proteinExistence type="inferred from homology"/>
<sequence>MKFRASTVHIISYTFYPFTLVKPMNTNIDLFSPVRLGRYELPNRMVMAPLTRNRAGEGNVPRELNAEYYAQRVSAGLIITEATQVSPQGLGYPFTPGIHSQEQVEGWRLVTKAVHDRGGKIFLQLWHVGRISHPDLQVDGALPVAPSAIAPSEGMAATYEGEKPYVTPRALETAEIPGIVEQYRQGAKNALAAGFDGVEIHSANGYLLDQFLHDGSNHRTDEYGGSIENRARLLMEVTEAVVSVWGADRVGVRLSPSGTFGSVYDSDLKALFTYVVDALNQFELAYLHLVEPRVAGNETVENPTSELSSKYFRPIYKGTLISAGGYDRESGNAVLASGDADLVAYGRLFISNPDLPQRFALNAQLNPYDRSSFYGGDKRGYTDYPSLELQAAG</sequence>
<dbReference type="InterPro" id="IPR001155">
    <property type="entry name" value="OxRdtase_FMN_N"/>
</dbReference>
<feature type="domain" description="NADH:flavin oxidoreductase/NADH oxidase N-terminal" evidence="4">
    <location>
        <begin position="29"/>
        <end position="363"/>
    </location>
</feature>
<dbReference type="PANTHER" id="PTHR22893:SF98">
    <property type="entry name" value="OXIDOREDUCTASE"/>
    <property type="match status" value="1"/>
</dbReference>
<evidence type="ECO:0000256" key="3">
    <source>
        <dbReference type="ARBA" id="ARBA00023002"/>
    </source>
</evidence>
<name>A0AB37UIC8_9CYAN</name>
<dbReference type="Gene3D" id="3.20.20.70">
    <property type="entry name" value="Aldolase class I"/>
    <property type="match status" value="1"/>
</dbReference>
<dbReference type="GO" id="GO:0010181">
    <property type="term" value="F:FMN binding"/>
    <property type="evidence" value="ECO:0007669"/>
    <property type="project" value="InterPro"/>
</dbReference>
<dbReference type="NCBIfam" id="NF007899">
    <property type="entry name" value="PRK10605.1"/>
    <property type="match status" value="1"/>
</dbReference>
<dbReference type="CDD" id="cd02933">
    <property type="entry name" value="OYE_like_FMN"/>
    <property type="match status" value="1"/>
</dbReference>
<protein>
    <submittedName>
        <fullName evidence="5">Alkene reductase</fullName>
    </submittedName>
</protein>
<evidence type="ECO:0000259" key="4">
    <source>
        <dbReference type="Pfam" id="PF00724"/>
    </source>
</evidence>
<dbReference type="GO" id="GO:0005829">
    <property type="term" value="C:cytosol"/>
    <property type="evidence" value="ECO:0007669"/>
    <property type="project" value="UniProtKB-ARBA"/>
</dbReference>
<dbReference type="AlphaFoldDB" id="A0AB37UIC8"/>
<dbReference type="FunFam" id="3.20.20.70:FF:000059">
    <property type="entry name" value="N-ethylmaleimide reductase, FMN-linked"/>
    <property type="match status" value="1"/>
</dbReference>
<comment type="similarity">
    <text evidence="2">Belongs to the NADH:flavin oxidoreductase/NADH oxidase family.</text>
</comment>
<keyword evidence="6" id="KW-1185">Reference proteome</keyword>
<organism evidence="5 6">
    <name type="scientific">Chroococcidiopsis cubana SAG 39.79</name>
    <dbReference type="NCBI Taxonomy" id="388085"/>
    <lineage>
        <taxon>Bacteria</taxon>
        <taxon>Bacillati</taxon>
        <taxon>Cyanobacteriota</taxon>
        <taxon>Cyanophyceae</taxon>
        <taxon>Chroococcidiopsidales</taxon>
        <taxon>Chroococcidiopsidaceae</taxon>
        <taxon>Chroococcidiopsis</taxon>
    </lineage>
</organism>
<reference evidence="5 6" key="1">
    <citation type="journal article" date="2019" name="Genome Biol. Evol.">
        <title>Day and night: Metabolic profiles and evolutionary relationships of six axenic non-marine cyanobacteria.</title>
        <authorList>
            <person name="Will S.E."/>
            <person name="Henke P."/>
            <person name="Boedeker C."/>
            <person name="Huang S."/>
            <person name="Brinkmann H."/>
            <person name="Rohde M."/>
            <person name="Jarek M."/>
            <person name="Friedl T."/>
            <person name="Seufert S."/>
            <person name="Schumacher M."/>
            <person name="Overmann J."/>
            <person name="Neumann-Schaal M."/>
            <person name="Petersen J."/>
        </authorList>
    </citation>
    <scope>NUCLEOTIDE SEQUENCE [LARGE SCALE GENOMIC DNA]</scope>
    <source>
        <strain evidence="5 6">SAG 39.79</strain>
    </source>
</reference>
<evidence type="ECO:0000313" key="6">
    <source>
        <dbReference type="Proteomes" id="UP000282574"/>
    </source>
</evidence>
<dbReference type="Pfam" id="PF00724">
    <property type="entry name" value="Oxidored_FMN"/>
    <property type="match status" value="1"/>
</dbReference>
<evidence type="ECO:0000256" key="2">
    <source>
        <dbReference type="ARBA" id="ARBA00005979"/>
    </source>
</evidence>
<comment type="caution">
    <text evidence="5">The sequence shown here is derived from an EMBL/GenBank/DDBJ whole genome shotgun (WGS) entry which is preliminary data.</text>
</comment>
<dbReference type="EMBL" id="RSCK01000030">
    <property type="protein sequence ID" value="RUT11138.1"/>
    <property type="molecule type" value="Genomic_DNA"/>
</dbReference>
<gene>
    <name evidence="5" type="ORF">DSM107010_35320</name>
</gene>
<dbReference type="InterPro" id="IPR045247">
    <property type="entry name" value="Oye-like"/>
</dbReference>
<evidence type="ECO:0000256" key="1">
    <source>
        <dbReference type="ARBA" id="ARBA00001917"/>
    </source>
</evidence>